<comment type="caution">
    <text evidence="3">The sequence shown here is derived from an EMBL/GenBank/DDBJ whole genome shotgun (WGS) entry which is preliminary data.</text>
</comment>
<keyword evidence="4" id="KW-1185">Reference proteome</keyword>
<name>A0A8E0VFL5_9TREM</name>
<dbReference type="InterPro" id="IPR036236">
    <property type="entry name" value="Znf_C2H2_sf"/>
</dbReference>
<dbReference type="InterPro" id="IPR003604">
    <property type="entry name" value="Matrin/U1-like-C_Znf_C2H2"/>
</dbReference>
<feature type="domain" description="C2H2-type" evidence="2">
    <location>
        <begin position="102"/>
        <end position="124"/>
    </location>
</feature>
<reference evidence="3" key="1">
    <citation type="submission" date="2019-05" db="EMBL/GenBank/DDBJ databases">
        <title>Annotation for the trematode Fasciolopsis buski.</title>
        <authorList>
            <person name="Choi Y.-J."/>
        </authorList>
    </citation>
    <scope>NUCLEOTIDE SEQUENCE</scope>
    <source>
        <strain evidence="3">HT</strain>
        <tissue evidence="3">Whole worm</tissue>
    </source>
</reference>
<organism evidence="3 4">
    <name type="scientific">Fasciolopsis buskii</name>
    <dbReference type="NCBI Taxonomy" id="27845"/>
    <lineage>
        <taxon>Eukaryota</taxon>
        <taxon>Metazoa</taxon>
        <taxon>Spiralia</taxon>
        <taxon>Lophotrochozoa</taxon>
        <taxon>Platyhelminthes</taxon>
        <taxon>Trematoda</taxon>
        <taxon>Digenea</taxon>
        <taxon>Plagiorchiida</taxon>
        <taxon>Echinostomata</taxon>
        <taxon>Echinostomatoidea</taxon>
        <taxon>Fasciolidae</taxon>
        <taxon>Fasciolopsis</taxon>
    </lineage>
</organism>
<dbReference type="Pfam" id="PF12874">
    <property type="entry name" value="zf-met"/>
    <property type="match status" value="2"/>
</dbReference>
<dbReference type="InterPro" id="IPR013087">
    <property type="entry name" value="Znf_C2H2_type"/>
</dbReference>
<accession>A0A8E0VFL5</accession>
<evidence type="ECO:0000313" key="3">
    <source>
        <dbReference type="EMBL" id="KAA0185237.1"/>
    </source>
</evidence>
<dbReference type="SMART" id="SM00451">
    <property type="entry name" value="ZnF_U1"/>
    <property type="match status" value="2"/>
</dbReference>
<dbReference type="AlphaFoldDB" id="A0A8E0VFL5"/>
<evidence type="ECO:0000256" key="1">
    <source>
        <dbReference type="SAM" id="MobiDB-lite"/>
    </source>
</evidence>
<dbReference type="Proteomes" id="UP000728185">
    <property type="component" value="Unassembled WGS sequence"/>
</dbReference>
<evidence type="ECO:0000259" key="2">
    <source>
        <dbReference type="PROSITE" id="PS00028"/>
    </source>
</evidence>
<evidence type="ECO:0000313" key="4">
    <source>
        <dbReference type="Proteomes" id="UP000728185"/>
    </source>
</evidence>
<protein>
    <recommendedName>
        <fullName evidence="2">C2H2-type domain-containing protein</fullName>
    </recommendedName>
</protein>
<dbReference type="InterPro" id="IPR052644">
    <property type="entry name" value="ZMAT3"/>
</dbReference>
<dbReference type="GO" id="GO:0008270">
    <property type="term" value="F:zinc ion binding"/>
    <property type="evidence" value="ECO:0007669"/>
    <property type="project" value="InterPro"/>
</dbReference>
<sequence>MDSTGIVFVAWSRIMSAAISDQENVNPIDLSRSPAKKSAPFKCNETFRVNNDQGSSRSSVRLRSSLEAIHSNAESAKKLRMENSNALAQEKREDISNPVVFCNECNIGLTSLTSLREHELGKKHLATVKAKARGVVDSALNGILTNPVENSRVSIKSPFPKTSQFPPENDPFIRQVDSFESSLLLPHTQFCELCRVPLPDPSSIEAHIKGRKHRTHLRLMNSVDNQSCQSDSVPPSAVDPEGPTTNTFSPAKEDDCRQKFVENWVSTVNTPTVSAGSACQLDVRHVIRRICLTQIFSLLGSTGIVQSHSPLSDEQLLAMINSRCTEFLCASNCQCDSSADSSGSLVRLVQNNLLLCWCQQLRSLDN</sequence>
<gene>
    <name evidence="3" type="ORF">FBUS_10565</name>
</gene>
<dbReference type="OrthoDB" id="434647at2759"/>
<feature type="region of interest" description="Disordered" evidence="1">
    <location>
        <begin position="225"/>
        <end position="251"/>
    </location>
</feature>
<dbReference type="SMART" id="SM00355">
    <property type="entry name" value="ZnF_C2H2"/>
    <property type="match status" value="2"/>
</dbReference>
<dbReference type="SUPFAM" id="SSF57667">
    <property type="entry name" value="beta-beta-alpha zinc fingers"/>
    <property type="match status" value="2"/>
</dbReference>
<dbReference type="Gene3D" id="3.30.160.60">
    <property type="entry name" value="Classic Zinc Finger"/>
    <property type="match status" value="2"/>
</dbReference>
<dbReference type="EMBL" id="LUCM01010610">
    <property type="protein sequence ID" value="KAA0185237.1"/>
    <property type="molecule type" value="Genomic_DNA"/>
</dbReference>
<dbReference type="PANTHER" id="PTHR46786:SF1">
    <property type="entry name" value="ZINC FINGER MATRIN-TYPE PROTEIN 3"/>
    <property type="match status" value="1"/>
</dbReference>
<dbReference type="PROSITE" id="PS00028">
    <property type="entry name" value="ZINC_FINGER_C2H2_1"/>
    <property type="match status" value="1"/>
</dbReference>
<dbReference type="PANTHER" id="PTHR46786">
    <property type="entry name" value="ZINC FINGER MATRIN-TYPE PROTEIN 3"/>
    <property type="match status" value="1"/>
</dbReference>
<dbReference type="GO" id="GO:0003676">
    <property type="term" value="F:nucleic acid binding"/>
    <property type="evidence" value="ECO:0007669"/>
    <property type="project" value="InterPro"/>
</dbReference>
<proteinExistence type="predicted"/>